<comment type="caution">
    <text evidence="1">The sequence shown here is derived from an EMBL/GenBank/DDBJ whole genome shotgun (WGS) entry which is preliminary data.</text>
</comment>
<evidence type="ECO:0000313" key="1">
    <source>
        <dbReference type="EMBL" id="CCF83674.1"/>
    </source>
</evidence>
<organism evidence="1 2">
    <name type="scientific">Nitrolancea hollandica Lb</name>
    <dbReference type="NCBI Taxonomy" id="1129897"/>
    <lineage>
        <taxon>Bacteria</taxon>
        <taxon>Pseudomonadati</taxon>
        <taxon>Thermomicrobiota</taxon>
        <taxon>Thermomicrobia</taxon>
        <taxon>Sphaerobacterales</taxon>
        <taxon>Sphaerobacterineae</taxon>
        <taxon>Sphaerobacteraceae</taxon>
        <taxon>Nitrolancea</taxon>
    </lineage>
</organism>
<gene>
    <name evidence="1" type="ORF">NITHO_2560008</name>
</gene>
<evidence type="ECO:0000313" key="2">
    <source>
        <dbReference type="Proteomes" id="UP000004221"/>
    </source>
</evidence>
<name>I4EG62_9BACT</name>
<reference evidence="1 2" key="1">
    <citation type="journal article" date="2012" name="ISME J.">
        <title>Nitrification expanded: discovery, physiology and genomics of a nitrite-oxidizing bacterium from the phylum Chloroflexi.</title>
        <authorList>
            <person name="Sorokin D.Y."/>
            <person name="Lucker S."/>
            <person name="Vejmelkova D."/>
            <person name="Kostrikina N.A."/>
            <person name="Kleerebezem R."/>
            <person name="Rijpstra W.I."/>
            <person name="Damste J.S."/>
            <person name="Le Paslier D."/>
            <person name="Muyzer G."/>
            <person name="Wagner M."/>
            <person name="van Loosdrecht M.C."/>
            <person name="Daims H."/>
        </authorList>
    </citation>
    <scope>NUCLEOTIDE SEQUENCE [LARGE SCALE GENOMIC DNA]</scope>
    <source>
        <strain evidence="2">none</strain>
    </source>
</reference>
<dbReference type="Proteomes" id="UP000004221">
    <property type="component" value="Unassembled WGS sequence"/>
</dbReference>
<proteinExistence type="predicted"/>
<protein>
    <submittedName>
        <fullName evidence="1">Uncharacterized protein</fullName>
    </submittedName>
</protein>
<keyword evidence="2" id="KW-1185">Reference proteome</keyword>
<dbReference type="EMBL" id="CAGS01000175">
    <property type="protein sequence ID" value="CCF83674.1"/>
    <property type="molecule type" value="Genomic_DNA"/>
</dbReference>
<dbReference type="AlphaFoldDB" id="I4EG62"/>
<sequence>MRFWARAGEFLHRRQDASRWSGLLELEEARSAAERRLLLIREFSHLASDALNANPGSRRSWPAVERIAALHTAATMLLSCAADPTCSLMHGTEQDELPANEDLVTGIQTLATYLALQQALKQAPVLDPEPMRLLAREHARLSMFLDKTTEWLRDS</sequence>
<dbReference type="RefSeq" id="WP_008477168.1">
    <property type="nucleotide sequence ID" value="NZ_CAGS01000175.1"/>
</dbReference>
<accession>I4EG62</accession>